<evidence type="ECO:0000256" key="5">
    <source>
        <dbReference type="ARBA" id="ARBA00023136"/>
    </source>
</evidence>
<feature type="transmembrane region" description="Helical" evidence="7">
    <location>
        <begin position="76"/>
        <end position="95"/>
    </location>
</feature>
<accession>W1NX57</accession>
<proteinExistence type="inferred from homology"/>
<evidence type="ECO:0000256" key="2">
    <source>
        <dbReference type="ARBA" id="ARBA00007524"/>
    </source>
</evidence>
<dbReference type="FunFam" id="1.20.1260.100:FF:000001">
    <property type="entry name" value="translocator protein 2"/>
    <property type="match status" value="1"/>
</dbReference>
<keyword evidence="4 7" id="KW-1133">Transmembrane helix</keyword>
<feature type="transmembrane region" description="Helical" evidence="7">
    <location>
        <begin position="161"/>
        <end position="179"/>
    </location>
</feature>
<dbReference type="Gramene" id="ERN02187">
    <property type="protein sequence ID" value="ERN02187"/>
    <property type="gene ID" value="AMTR_s00045p00203220"/>
</dbReference>
<evidence type="ECO:0000256" key="7">
    <source>
        <dbReference type="SAM" id="Phobius"/>
    </source>
</evidence>
<dbReference type="KEGG" id="atr:18430290"/>
<dbReference type="GO" id="GO:0006778">
    <property type="term" value="P:porphyrin-containing compound metabolic process"/>
    <property type="evidence" value="ECO:0007669"/>
    <property type="project" value="EnsemblPlants"/>
</dbReference>
<dbReference type="CDD" id="cd15904">
    <property type="entry name" value="TSPO_MBR"/>
    <property type="match status" value="1"/>
</dbReference>
<feature type="compositionally biased region" description="Low complexity" evidence="6">
    <location>
        <begin position="12"/>
        <end position="21"/>
    </location>
</feature>
<dbReference type="HOGENOM" id="CLU_120171_0_0_1"/>
<dbReference type="GO" id="GO:0020037">
    <property type="term" value="F:heme binding"/>
    <property type="evidence" value="ECO:0007669"/>
    <property type="project" value="EnsemblPlants"/>
</dbReference>
<reference evidence="9" key="1">
    <citation type="journal article" date="2013" name="Science">
        <title>The Amborella genome and the evolution of flowering plants.</title>
        <authorList>
            <consortium name="Amborella Genome Project"/>
        </authorList>
    </citation>
    <scope>NUCLEOTIDE SEQUENCE [LARGE SCALE GENOMIC DNA]</scope>
</reference>
<dbReference type="Pfam" id="PF03073">
    <property type="entry name" value="TspO_MBR"/>
    <property type="match status" value="1"/>
</dbReference>
<dbReference type="InterPro" id="IPR038330">
    <property type="entry name" value="TspO/MBR-related_sf"/>
</dbReference>
<evidence type="ECO:0000313" key="9">
    <source>
        <dbReference type="Proteomes" id="UP000017836"/>
    </source>
</evidence>
<dbReference type="GO" id="GO:0005795">
    <property type="term" value="C:Golgi stack"/>
    <property type="evidence" value="ECO:0007669"/>
    <property type="project" value="EnsemblPlants"/>
</dbReference>
<dbReference type="GO" id="GO:0005783">
    <property type="term" value="C:endoplasmic reticulum"/>
    <property type="evidence" value="ECO:0007669"/>
    <property type="project" value="EnsemblPlants"/>
</dbReference>
<dbReference type="PANTHER" id="PTHR10057">
    <property type="entry name" value="PERIPHERAL-TYPE BENZODIAZEPINE RECEPTOR"/>
    <property type="match status" value="1"/>
</dbReference>
<gene>
    <name evidence="8" type="ORF">AMTR_s00045p00203220</name>
</gene>
<dbReference type="GO" id="GO:0009737">
    <property type="term" value="P:response to abscisic acid"/>
    <property type="evidence" value="ECO:0007669"/>
    <property type="project" value="EnsemblPlants"/>
</dbReference>
<dbReference type="GO" id="GO:0016020">
    <property type="term" value="C:membrane"/>
    <property type="evidence" value="ECO:0000318"/>
    <property type="project" value="GO_Central"/>
</dbReference>
<organism evidence="8 9">
    <name type="scientific">Amborella trichopoda</name>
    <dbReference type="NCBI Taxonomy" id="13333"/>
    <lineage>
        <taxon>Eukaryota</taxon>
        <taxon>Viridiplantae</taxon>
        <taxon>Streptophyta</taxon>
        <taxon>Embryophyta</taxon>
        <taxon>Tracheophyta</taxon>
        <taxon>Spermatophyta</taxon>
        <taxon>Magnoliopsida</taxon>
        <taxon>Amborellales</taxon>
        <taxon>Amborellaceae</taxon>
        <taxon>Amborella</taxon>
    </lineage>
</organism>
<dbReference type="STRING" id="13333.W1NX57"/>
<feature type="transmembrane region" description="Helical" evidence="7">
    <location>
        <begin position="35"/>
        <end position="56"/>
    </location>
</feature>
<dbReference type="GO" id="GO:0009651">
    <property type="term" value="P:response to salt stress"/>
    <property type="evidence" value="ECO:0007669"/>
    <property type="project" value="EnsemblPlants"/>
</dbReference>
<sequence>MDNNLRHRVNTDRPTPTSTNTTKDRKKMAMAKKGLRSLAVAIGVPLSLGFMVTYYFPTLNQPGLKTPSWYPPLWTLHFGWLVSHFIMGLSSWLIWVEGGYHKNPQALTAYAIQLFLGLMWAPLMFGFGAPKIALVDLVALLLAMLAFFKHSSGVNPIAADLVKPCFLWVGFVSLVTFNYA</sequence>
<keyword evidence="9" id="KW-1185">Reference proteome</keyword>
<dbReference type="OrthoDB" id="8841220at2759"/>
<dbReference type="Proteomes" id="UP000017836">
    <property type="component" value="Unassembled WGS sequence"/>
</dbReference>
<dbReference type="Gene3D" id="1.20.1260.100">
    <property type="entry name" value="TspO/MBR protein"/>
    <property type="match status" value="1"/>
</dbReference>
<dbReference type="PIRSF" id="PIRSF005859">
    <property type="entry name" value="PBR"/>
    <property type="match status" value="1"/>
</dbReference>
<evidence type="ECO:0000256" key="1">
    <source>
        <dbReference type="ARBA" id="ARBA00004141"/>
    </source>
</evidence>
<evidence type="ECO:0000256" key="4">
    <source>
        <dbReference type="ARBA" id="ARBA00022989"/>
    </source>
</evidence>
<name>W1NX57_AMBTC</name>
<dbReference type="PANTHER" id="PTHR10057:SF0">
    <property type="entry name" value="TRANSLOCATOR PROTEIN"/>
    <property type="match status" value="1"/>
</dbReference>
<dbReference type="EMBL" id="KI394661">
    <property type="protein sequence ID" value="ERN02187.1"/>
    <property type="molecule type" value="Genomic_DNA"/>
</dbReference>
<evidence type="ECO:0000313" key="8">
    <source>
        <dbReference type="EMBL" id="ERN02187.1"/>
    </source>
</evidence>
<evidence type="ECO:0000256" key="6">
    <source>
        <dbReference type="SAM" id="MobiDB-lite"/>
    </source>
</evidence>
<comment type="similarity">
    <text evidence="2">Belongs to the TspO/BZRP family.</text>
</comment>
<evidence type="ECO:0000256" key="3">
    <source>
        <dbReference type="ARBA" id="ARBA00022692"/>
    </source>
</evidence>
<keyword evidence="3 7" id="KW-0812">Transmembrane</keyword>
<feature type="transmembrane region" description="Helical" evidence="7">
    <location>
        <begin position="132"/>
        <end position="149"/>
    </location>
</feature>
<dbReference type="eggNOG" id="ENOG502RZ33">
    <property type="taxonomic scope" value="Eukaryota"/>
</dbReference>
<dbReference type="AlphaFoldDB" id="W1NX57"/>
<dbReference type="InterPro" id="IPR004307">
    <property type="entry name" value="TspO_MBR"/>
</dbReference>
<dbReference type="OMA" id="AQEGLTH"/>
<keyword evidence="5 7" id="KW-0472">Membrane</keyword>
<comment type="subcellular location">
    <subcellularLocation>
        <location evidence="1">Membrane</location>
        <topology evidence="1">Multi-pass membrane protein</topology>
    </subcellularLocation>
</comment>
<feature type="region of interest" description="Disordered" evidence="6">
    <location>
        <begin position="1"/>
        <end position="24"/>
    </location>
</feature>
<protein>
    <submittedName>
        <fullName evidence="8">Uncharacterized protein</fullName>
    </submittedName>
</protein>